<dbReference type="AlphaFoldDB" id="A0A9P7G3G9"/>
<dbReference type="Proteomes" id="UP000775547">
    <property type="component" value="Unassembled WGS sequence"/>
</dbReference>
<sequence length="482" mass="52561">MPSHTSFSHTMSEMEAYTYYAGLPSRPLLVARTGAPWTAPTGPEAYSVIRELRAVGNHALKQVWEDNLALKIHDALDSMKVKWTSTDVVRNANAGETFALVVLWIGVMPALSIDDGVVVALKCRELLVKFNINDVKVEIRESVVTRSAGPKLLSGYFGRTAGACEPLSTTLGIPICAKSTPWAESTGGFFMIAGANTKRLLLVTTRHVVLTPNKNENEHFENKDDSKGCHNKEVRGNRFETDYLERCIQAVEGKDSPEANRKRDYAENQLGDARKALSKLNILSQNTSTHWATPENRLLGHVVLSPLISIGDGSSNEDYTEDWAVIEIVTSKVDAGNFIGNAINLESCISLDLGSRCISPGTTPDKELHHPITLDKNGHPCLRESKRGRTSGLTIGQANGVFSYARNYYDHGKVETSKEWAILPLNSTSRIFSEKSDSGSVIIDDIGRIGGLLHSGTGSATDTDVTYATPISFLLFVANSVL</sequence>
<keyword evidence="2" id="KW-1185">Reference proteome</keyword>
<proteinExistence type="predicted"/>
<organism evidence="1 2">
    <name type="scientific">Asterophora parasitica</name>
    <dbReference type="NCBI Taxonomy" id="117018"/>
    <lineage>
        <taxon>Eukaryota</taxon>
        <taxon>Fungi</taxon>
        <taxon>Dikarya</taxon>
        <taxon>Basidiomycota</taxon>
        <taxon>Agaricomycotina</taxon>
        <taxon>Agaricomycetes</taxon>
        <taxon>Agaricomycetidae</taxon>
        <taxon>Agaricales</taxon>
        <taxon>Tricholomatineae</taxon>
        <taxon>Lyophyllaceae</taxon>
        <taxon>Asterophora</taxon>
    </lineage>
</organism>
<name>A0A9P7G3G9_9AGAR</name>
<accession>A0A9P7G3G9</accession>
<comment type="caution">
    <text evidence="1">The sequence shown here is derived from an EMBL/GenBank/DDBJ whole genome shotgun (WGS) entry which is preliminary data.</text>
</comment>
<reference evidence="1" key="1">
    <citation type="submission" date="2020-07" db="EMBL/GenBank/DDBJ databases">
        <authorList>
            <person name="Nieuwenhuis M."/>
            <person name="Van De Peppel L.J.J."/>
        </authorList>
    </citation>
    <scope>NUCLEOTIDE SEQUENCE</scope>
    <source>
        <strain evidence="1">AP01</strain>
        <tissue evidence="1">Mycelium</tissue>
    </source>
</reference>
<gene>
    <name evidence="1" type="ORF">DXG03_002975</name>
</gene>
<protein>
    <submittedName>
        <fullName evidence="1">Uncharacterized protein</fullName>
    </submittedName>
</protein>
<evidence type="ECO:0000313" key="1">
    <source>
        <dbReference type="EMBL" id="KAG5642351.1"/>
    </source>
</evidence>
<dbReference type="EMBL" id="JABCKV010000193">
    <property type="protein sequence ID" value="KAG5642351.1"/>
    <property type="molecule type" value="Genomic_DNA"/>
</dbReference>
<evidence type="ECO:0000313" key="2">
    <source>
        <dbReference type="Proteomes" id="UP000775547"/>
    </source>
</evidence>
<reference evidence="1" key="2">
    <citation type="submission" date="2021-10" db="EMBL/GenBank/DDBJ databases">
        <title>Phylogenomics reveals ancestral predisposition of the termite-cultivated fungus Termitomyces towards a domesticated lifestyle.</title>
        <authorList>
            <person name="Auxier B."/>
            <person name="Grum-Grzhimaylo A."/>
            <person name="Cardenas M.E."/>
            <person name="Lodge J.D."/>
            <person name="Laessoe T."/>
            <person name="Pedersen O."/>
            <person name="Smith M.E."/>
            <person name="Kuyper T.W."/>
            <person name="Franco-Molano E.A."/>
            <person name="Baroni T.J."/>
            <person name="Aanen D.K."/>
        </authorList>
    </citation>
    <scope>NUCLEOTIDE SEQUENCE</scope>
    <source>
        <strain evidence="1">AP01</strain>
        <tissue evidence="1">Mycelium</tissue>
    </source>
</reference>
<dbReference type="OrthoDB" id="5424209at2759"/>